<dbReference type="AlphaFoldDB" id="A0A9D1R3F4"/>
<dbReference type="GO" id="GO:0005737">
    <property type="term" value="C:cytoplasm"/>
    <property type="evidence" value="ECO:0007669"/>
    <property type="project" value="UniProtKB-SubCell"/>
</dbReference>
<organism evidence="7 8">
    <name type="scientific">Candidatus Acetatifactor stercoripullorum</name>
    <dbReference type="NCBI Taxonomy" id="2838414"/>
    <lineage>
        <taxon>Bacteria</taxon>
        <taxon>Bacillati</taxon>
        <taxon>Bacillota</taxon>
        <taxon>Clostridia</taxon>
        <taxon>Lachnospirales</taxon>
        <taxon>Lachnospiraceae</taxon>
        <taxon>Acetatifactor</taxon>
    </lineage>
</organism>
<dbReference type="CDD" id="cd04301">
    <property type="entry name" value="NAT_SF"/>
    <property type="match status" value="1"/>
</dbReference>
<dbReference type="NCBIfam" id="TIGR01575">
    <property type="entry name" value="rimI"/>
    <property type="match status" value="1"/>
</dbReference>
<proteinExistence type="inferred from homology"/>
<keyword evidence="2 5" id="KW-0963">Cytoplasm</keyword>
<name>A0A9D1R3F4_9FIRM</name>
<evidence type="ECO:0000313" key="7">
    <source>
        <dbReference type="EMBL" id="HIW80150.1"/>
    </source>
</evidence>
<evidence type="ECO:0000256" key="4">
    <source>
        <dbReference type="ARBA" id="ARBA00023315"/>
    </source>
</evidence>
<comment type="similarity">
    <text evidence="1 5">Belongs to the acetyltransferase family. RimI subfamily.</text>
</comment>
<sequence>MKLVVRRLKMEDVQPLSIIEAEAFSMPWSAESFAELIEKAYCLCLVAEADGKVAGCCVMTDLCGEGSIDKVMVAKAFRGRGIAQRMLQELLLLAKERGIGDITLEVRAGNEPAIHIYEKLGFVSEGIRPGFYEKPVEDALIMWRRR</sequence>
<keyword evidence="4" id="KW-0012">Acyltransferase</keyword>
<dbReference type="GO" id="GO:0005840">
    <property type="term" value="C:ribosome"/>
    <property type="evidence" value="ECO:0007669"/>
    <property type="project" value="UniProtKB-KW"/>
</dbReference>
<evidence type="ECO:0000256" key="3">
    <source>
        <dbReference type="ARBA" id="ARBA00022679"/>
    </source>
</evidence>
<feature type="domain" description="N-acetyltransferase" evidence="6">
    <location>
        <begin position="3"/>
        <end position="146"/>
    </location>
</feature>
<dbReference type="InterPro" id="IPR006464">
    <property type="entry name" value="AcTrfase_RimI/Ard1"/>
</dbReference>
<reference evidence="7" key="1">
    <citation type="journal article" date="2021" name="PeerJ">
        <title>Extensive microbial diversity within the chicken gut microbiome revealed by metagenomics and culture.</title>
        <authorList>
            <person name="Gilroy R."/>
            <person name="Ravi A."/>
            <person name="Getino M."/>
            <person name="Pursley I."/>
            <person name="Horton D.L."/>
            <person name="Alikhan N.F."/>
            <person name="Baker D."/>
            <person name="Gharbi K."/>
            <person name="Hall N."/>
            <person name="Watson M."/>
            <person name="Adriaenssens E.M."/>
            <person name="Foster-Nyarko E."/>
            <person name="Jarju S."/>
            <person name="Secka A."/>
            <person name="Antonio M."/>
            <person name="Oren A."/>
            <person name="Chaudhuri R.R."/>
            <person name="La Ragione R."/>
            <person name="Hildebrand F."/>
            <person name="Pallen M.J."/>
        </authorList>
    </citation>
    <scope>NUCLEOTIDE SEQUENCE</scope>
    <source>
        <strain evidence="7">CHK195-6426</strain>
    </source>
</reference>
<comment type="function">
    <text evidence="5">Acetylates the N-terminal alanine of ribosomal protein bS18.</text>
</comment>
<dbReference type="InterPro" id="IPR000182">
    <property type="entry name" value="GNAT_dom"/>
</dbReference>
<evidence type="ECO:0000256" key="1">
    <source>
        <dbReference type="ARBA" id="ARBA00005395"/>
    </source>
</evidence>
<comment type="subcellular location">
    <subcellularLocation>
        <location evidence="5">Cytoplasm</location>
    </subcellularLocation>
</comment>
<dbReference type="PANTHER" id="PTHR43420">
    <property type="entry name" value="ACETYLTRANSFERASE"/>
    <property type="match status" value="1"/>
</dbReference>
<accession>A0A9D1R3F4</accession>
<dbReference type="Gene3D" id="3.40.630.30">
    <property type="match status" value="1"/>
</dbReference>
<keyword evidence="7" id="KW-0689">Ribosomal protein</keyword>
<keyword evidence="7" id="KW-0687">Ribonucleoprotein</keyword>
<evidence type="ECO:0000256" key="2">
    <source>
        <dbReference type="ARBA" id="ARBA00022490"/>
    </source>
</evidence>
<evidence type="ECO:0000313" key="8">
    <source>
        <dbReference type="Proteomes" id="UP000824265"/>
    </source>
</evidence>
<comment type="caution">
    <text evidence="7">The sequence shown here is derived from an EMBL/GenBank/DDBJ whole genome shotgun (WGS) entry which is preliminary data.</text>
</comment>
<dbReference type="InterPro" id="IPR016181">
    <property type="entry name" value="Acyl_CoA_acyltransferase"/>
</dbReference>
<dbReference type="Proteomes" id="UP000824265">
    <property type="component" value="Unassembled WGS sequence"/>
</dbReference>
<keyword evidence="3" id="KW-0808">Transferase</keyword>
<dbReference type="EMBL" id="DXGH01000006">
    <property type="protein sequence ID" value="HIW80150.1"/>
    <property type="molecule type" value="Genomic_DNA"/>
</dbReference>
<protein>
    <recommendedName>
        <fullName evidence="5">[Ribosomal protein bS18]-alanine N-acetyltransferase</fullName>
        <ecNumber evidence="5">2.3.1.266</ecNumber>
    </recommendedName>
</protein>
<dbReference type="PANTHER" id="PTHR43420:SF44">
    <property type="entry name" value="ACETYLTRANSFERASE YPEA"/>
    <property type="match status" value="1"/>
</dbReference>
<dbReference type="GO" id="GO:0008999">
    <property type="term" value="F:protein-N-terminal-alanine acetyltransferase activity"/>
    <property type="evidence" value="ECO:0007669"/>
    <property type="project" value="UniProtKB-EC"/>
</dbReference>
<comment type="catalytic activity">
    <reaction evidence="5">
        <text>N-terminal L-alanyl-[ribosomal protein bS18] + acetyl-CoA = N-terminal N(alpha)-acetyl-L-alanyl-[ribosomal protein bS18] + CoA + H(+)</text>
        <dbReference type="Rhea" id="RHEA:43756"/>
        <dbReference type="Rhea" id="RHEA-COMP:10676"/>
        <dbReference type="Rhea" id="RHEA-COMP:10677"/>
        <dbReference type="ChEBI" id="CHEBI:15378"/>
        <dbReference type="ChEBI" id="CHEBI:57287"/>
        <dbReference type="ChEBI" id="CHEBI:57288"/>
        <dbReference type="ChEBI" id="CHEBI:64718"/>
        <dbReference type="ChEBI" id="CHEBI:83683"/>
        <dbReference type="EC" id="2.3.1.266"/>
    </reaction>
</comment>
<reference evidence="7" key="2">
    <citation type="submission" date="2021-04" db="EMBL/GenBank/DDBJ databases">
        <authorList>
            <person name="Gilroy R."/>
        </authorList>
    </citation>
    <scope>NUCLEOTIDE SEQUENCE</scope>
    <source>
        <strain evidence="7">CHK195-6426</strain>
    </source>
</reference>
<dbReference type="EC" id="2.3.1.266" evidence="5"/>
<evidence type="ECO:0000259" key="6">
    <source>
        <dbReference type="PROSITE" id="PS51186"/>
    </source>
</evidence>
<dbReference type="Pfam" id="PF00583">
    <property type="entry name" value="Acetyltransf_1"/>
    <property type="match status" value="1"/>
</dbReference>
<gene>
    <name evidence="7" type="primary">rimI</name>
    <name evidence="7" type="ORF">H9742_01255</name>
</gene>
<evidence type="ECO:0000256" key="5">
    <source>
        <dbReference type="RuleBase" id="RU363094"/>
    </source>
</evidence>
<dbReference type="SUPFAM" id="SSF55729">
    <property type="entry name" value="Acyl-CoA N-acyltransferases (Nat)"/>
    <property type="match status" value="1"/>
</dbReference>
<dbReference type="InterPro" id="IPR050680">
    <property type="entry name" value="YpeA/RimI_acetyltransf"/>
</dbReference>
<dbReference type="PROSITE" id="PS51186">
    <property type="entry name" value="GNAT"/>
    <property type="match status" value="1"/>
</dbReference>